<dbReference type="AlphaFoldDB" id="A0A915K2J5"/>
<evidence type="ECO:0000313" key="2">
    <source>
        <dbReference type="WBParaSite" id="nRc.2.0.1.t33023-RA"/>
    </source>
</evidence>
<dbReference type="Proteomes" id="UP000887565">
    <property type="component" value="Unplaced"/>
</dbReference>
<dbReference type="WBParaSite" id="nRc.2.0.1.t33023-RA">
    <property type="protein sequence ID" value="nRc.2.0.1.t33023-RA"/>
    <property type="gene ID" value="nRc.2.0.1.g33023"/>
</dbReference>
<accession>A0A915K2J5</accession>
<reference evidence="2" key="1">
    <citation type="submission" date="2022-11" db="UniProtKB">
        <authorList>
            <consortium name="WormBaseParasite"/>
        </authorList>
    </citation>
    <scope>IDENTIFICATION</scope>
</reference>
<evidence type="ECO:0000313" key="1">
    <source>
        <dbReference type="Proteomes" id="UP000887565"/>
    </source>
</evidence>
<keyword evidence="1" id="KW-1185">Reference proteome</keyword>
<protein>
    <submittedName>
        <fullName evidence="2">Uncharacterized protein</fullName>
    </submittedName>
</protein>
<name>A0A915K2J5_ROMCU</name>
<proteinExistence type="predicted"/>
<organism evidence="1 2">
    <name type="scientific">Romanomermis culicivorax</name>
    <name type="common">Nematode worm</name>
    <dbReference type="NCBI Taxonomy" id="13658"/>
    <lineage>
        <taxon>Eukaryota</taxon>
        <taxon>Metazoa</taxon>
        <taxon>Ecdysozoa</taxon>
        <taxon>Nematoda</taxon>
        <taxon>Enoplea</taxon>
        <taxon>Dorylaimia</taxon>
        <taxon>Mermithida</taxon>
        <taxon>Mermithoidea</taxon>
        <taxon>Mermithidae</taxon>
        <taxon>Romanomermis</taxon>
    </lineage>
</organism>
<sequence>MIPTETLPTVHDVQLIPATAYLERLILRPYYYSKSGYVDPMYRRRWPKHSAATDTRLKL</sequence>